<evidence type="ECO:0000313" key="1">
    <source>
        <dbReference type="Proteomes" id="UP000887579"/>
    </source>
</evidence>
<dbReference type="WBParaSite" id="ES5_v2.g10938.t1">
    <property type="protein sequence ID" value="ES5_v2.g10938.t1"/>
    <property type="gene ID" value="ES5_v2.g10938"/>
</dbReference>
<proteinExistence type="predicted"/>
<organism evidence="1 2">
    <name type="scientific">Panagrolaimus sp. ES5</name>
    <dbReference type="NCBI Taxonomy" id="591445"/>
    <lineage>
        <taxon>Eukaryota</taxon>
        <taxon>Metazoa</taxon>
        <taxon>Ecdysozoa</taxon>
        <taxon>Nematoda</taxon>
        <taxon>Chromadorea</taxon>
        <taxon>Rhabditida</taxon>
        <taxon>Tylenchina</taxon>
        <taxon>Panagrolaimomorpha</taxon>
        <taxon>Panagrolaimoidea</taxon>
        <taxon>Panagrolaimidae</taxon>
        <taxon>Panagrolaimus</taxon>
    </lineage>
</organism>
<evidence type="ECO:0000313" key="2">
    <source>
        <dbReference type="WBParaSite" id="ES5_v2.g10938.t1"/>
    </source>
</evidence>
<reference evidence="2" key="1">
    <citation type="submission" date="2022-11" db="UniProtKB">
        <authorList>
            <consortium name="WormBaseParasite"/>
        </authorList>
    </citation>
    <scope>IDENTIFICATION</scope>
</reference>
<dbReference type="Proteomes" id="UP000887579">
    <property type="component" value="Unplaced"/>
</dbReference>
<protein>
    <submittedName>
        <fullName evidence="2">Small G protein signaling modulator 1</fullName>
    </submittedName>
</protein>
<sequence length="962" mass="109958">MLQLFPRRQISHVEQSTSKIPKLPQRKISECYLERKTRHGSVISIEMSEVPLEGADLRKDELIKALKREVKRIMDESVAVENCLLDGLRRRLLGLFGVKTTFALLHCIAKNCGPAANVIKRTTEHGNAEGSRNTYLWIRVALHERALSSIVDHIFNSPQCRRYYEKDALMLDPSRGGMVAAILVAPCAIDYTLLKPMDIGYRDPTADELVQRSRITSTASAPSSSPKRPPLSVMKRGNSMIKSAESNPVATSFNRDYVFSLHQNMRSSLLYGKNNVCVSSSEKSDLLKGYLSLHRENTGLLTVKWTPNQLMHSSSEPSPAPKNDNNKLWKYVVNINMQTIIYLHLHQHGEEHPVSLVFVDAEGVQYAPFQFPPGQHCLSFLACLETGLSPFSRLDPPLWNHEGKGKILPRLKRKTSTVVASLVNMIPKENGSSSETSSANGDLQNNNSSIEINDYVFRIINTTCPNGPPPLTAPVLNNSTSKNINDQLSEISFEEIETPESGSASDKPSCEISFEEIETPESGSASDKPSCHSVPASPYVNMDNSENSVDKLVRHSLGNACESMRLQILSRAFYGWLAYCRHLKTIRTHLSGLVNTKSIYPEAVEGAVDAEFWKKCRKEKTQKLFTEFIKRTYIYGIEPELRVEAWPYIIKLVDWSEELPEYLPVMEERYTQDLQRWGTIEEKVILRDQEAFKAARLRQSSVNGDMSFPPIREQSFASDVFEEEPPQKENGGENDDVVDIVEEFGSNLHRIEKDVDRCDRNTEYFSKQENLQRLKRIMCTYVWRHISDGYVQGMCDIAAPLLVIFENEVVALECFEKIMERMRVNFPHYHGIEENLGNLRSIVQVMDPELFELMMSNADFTHLYFAYRWFLLDFKRELTYENVFKLWEVIMAAEHSVSPHFQLFFALAMLTQYRHIVIENNMDFTDIIKFYNEMAEKHDVNDLLTIARDKLQCLQTLIKEMN</sequence>
<accession>A0AC34F226</accession>
<name>A0AC34F226_9BILA</name>